<reference evidence="3 4" key="1">
    <citation type="submission" date="2024-02" db="EMBL/GenBank/DDBJ databases">
        <title>Full genome sequence of Nocardioides kribbensis.</title>
        <authorList>
            <person name="Poletto B.L."/>
            <person name="Silva G."/>
            <person name="Galante D."/>
            <person name="Campos K.R."/>
            <person name="Santos M.B.N."/>
            <person name="Sacchi C.T."/>
        </authorList>
    </citation>
    <scope>NUCLEOTIDE SEQUENCE [LARGE SCALE GENOMIC DNA]</scope>
    <source>
        <strain evidence="3 4">O4R</strain>
    </source>
</reference>
<dbReference type="SUPFAM" id="SSF52980">
    <property type="entry name" value="Restriction endonuclease-like"/>
    <property type="match status" value="1"/>
</dbReference>
<gene>
    <name evidence="3" type="ORF">V6R90_16715</name>
</gene>
<proteinExistence type="predicted"/>
<accession>A0ABV1P2D8</accession>
<dbReference type="Gene3D" id="3.40.960.10">
    <property type="entry name" value="VSR Endonuclease"/>
    <property type="match status" value="1"/>
</dbReference>
<dbReference type="InterPro" id="IPR011335">
    <property type="entry name" value="Restrct_endonuc-II-like"/>
</dbReference>
<evidence type="ECO:0000259" key="2">
    <source>
        <dbReference type="Pfam" id="PF04480"/>
    </source>
</evidence>
<keyword evidence="4" id="KW-1185">Reference proteome</keyword>
<dbReference type="InterPro" id="IPR007569">
    <property type="entry name" value="DUF559"/>
</dbReference>
<evidence type="ECO:0000313" key="4">
    <source>
        <dbReference type="Proteomes" id="UP001482520"/>
    </source>
</evidence>
<dbReference type="EMBL" id="JBEGDP010000024">
    <property type="protein sequence ID" value="MEQ7848925.1"/>
    <property type="molecule type" value="Genomic_DNA"/>
</dbReference>
<feature type="region of interest" description="Disordered" evidence="1">
    <location>
        <begin position="1"/>
        <end position="30"/>
    </location>
</feature>
<dbReference type="RefSeq" id="WP_349805332.1">
    <property type="nucleotide sequence ID" value="NZ_JBEGDP010000024.1"/>
</dbReference>
<sequence length="329" mass="36324">MDRSTPPAAPAPDSDPDPRSGQGAGGPVGLDLGRPFTTAAFLAAGHSAVELRRRCYRQVLRSVWVHTEAVDDDTPIRAALALHPASAYASHFSAARLWGLPVPEHPFEHVTVVKACHRRPRPGLKTHVTGRGRAVMTARGVRATPPVVTFIQLAGSLALVDLVVLGDALVARRGVTAAQLRAACDRSTEYYAAAAREAAAYVRDGVDSPQETRTRLLIVLAGLPEPTVNVVLRHDDGSWWRRFDLCYELVRLVIEYDGRQHADDARQWQSDLVRREELDDAGYRILVVTASGLFAEPGRTLERIRRQLVERGWPDVPPLDETWKRHFPT</sequence>
<evidence type="ECO:0000256" key="1">
    <source>
        <dbReference type="SAM" id="MobiDB-lite"/>
    </source>
</evidence>
<dbReference type="Proteomes" id="UP001482520">
    <property type="component" value="Unassembled WGS sequence"/>
</dbReference>
<feature type="domain" description="DUF559" evidence="2">
    <location>
        <begin position="244"/>
        <end position="308"/>
    </location>
</feature>
<dbReference type="Pfam" id="PF04480">
    <property type="entry name" value="DUF559"/>
    <property type="match status" value="1"/>
</dbReference>
<comment type="caution">
    <text evidence="3">The sequence shown here is derived from an EMBL/GenBank/DDBJ whole genome shotgun (WGS) entry which is preliminary data.</text>
</comment>
<organism evidence="3 4">
    <name type="scientific">Nocardioides kribbensis</name>
    <dbReference type="NCBI Taxonomy" id="305517"/>
    <lineage>
        <taxon>Bacteria</taxon>
        <taxon>Bacillati</taxon>
        <taxon>Actinomycetota</taxon>
        <taxon>Actinomycetes</taxon>
        <taxon>Propionibacteriales</taxon>
        <taxon>Nocardioidaceae</taxon>
        <taxon>Nocardioides</taxon>
    </lineage>
</organism>
<evidence type="ECO:0000313" key="3">
    <source>
        <dbReference type="EMBL" id="MEQ7848925.1"/>
    </source>
</evidence>
<name>A0ABV1P2D8_9ACTN</name>
<protein>
    <submittedName>
        <fullName evidence="3">DUF559 domain-containing protein</fullName>
    </submittedName>
</protein>